<dbReference type="GO" id="GO:0072330">
    <property type="term" value="P:monocarboxylic acid biosynthetic process"/>
    <property type="evidence" value="ECO:0007669"/>
    <property type="project" value="UniProtKB-ARBA"/>
</dbReference>
<evidence type="ECO:0000313" key="10">
    <source>
        <dbReference type="Proteomes" id="UP001250538"/>
    </source>
</evidence>
<dbReference type="Gene3D" id="3.30.300.30">
    <property type="match status" value="1"/>
</dbReference>
<dbReference type="InterPro" id="IPR020845">
    <property type="entry name" value="AMP-binding_CS"/>
</dbReference>
<sequence>METIGCYETSSAQRRLFVVQQFNPHSVAYNLSSVFKILGTLDLQKFEQAVQQLIQRHESMRTIFETDLDNNDISQTVLATVPFSLETLEVEEEQLEEVLKSLAQPFALNQAPLFRLKLIRTSPAVYYLFFDIHHIIADGISIQIMIKEIGCLYNGIPLSPVEVQYVDYVMWQNDLFSSEKMSAQEQYWMQQFADELPVLDLQTDYARPSYSSGRGNYVHFKLNADVVQSARQIAQQEGATLYMVLFSIYSLLLHRYTSQTDIVIGTPIAGRRSAELESVIGMFVNTLALRTRPQGNMTFLELLAQIKQTTLSAYDHQDYPLDMLVERLNIARSSSRHPIFDTMLVVQNMDKYELEMSDLVFQRYEWESDSSKFDLTLELTEDNDVITGKLEYSTDLFTPDTMNRMAAHFVRLSRLVTTMPGMELHQFDLLDEVEKQLILHQFNDNIINYPLLTIDRIFEEQTELHAERTALFHDGRMYTYRELNDKANRLAHSLRSRGLVQGTNVGIMAERSLEMIVGMLAVIKAGAAYVPIEPDYPTQRILNMLEDSSMEWLLVQGEPEQPLPGSLKILDLLDESLYSTNTANLGLVREPDQTAIIIFTSGTTGRPKGIMIKHLGISRLVKQTDYVELSENTRLLQTCALGFDVFTFETWAPLLNGGCLYLTDKNTFLDTARLKPFLLQHSINIMTPTTALFNHLLNEDPEIFNNLETIIVGGEVMSPSHVQILLQHHPHVRLKNGYGPAESTTYTTTYDVTNQEKKSIPIGKPITGTTCYVLDAFNQPVPIGVAGELFIGGDGLTAGYVNRQDLTDEKFLTVPWLNQERLYRSGDLVKWRADGNLIYLGRRDHQIKIRGYRIELEEIKRQILSLPQIQEAVVIPIKQEGKETQICAYYTATTLLNESDLRTQLQQLLPEFMVPQLYVQLKQMPMSANNKINTKELPPPDRVTTASDSDFISHEWPLDELERIISDIWSEILELKMISVTDNFFLLGGHSLKAVLIVARLRKELGVDVGMDEIFAQPTIRGLANQLRFRQKEDLPVPQIVEQREFYPASYQQTRLYVLEKMRRFADTSNNITDVNWITGALNKKRLKKTVQQLMERHESLRLSHERAGEQIVFKVHDQVEVPLEWISGTEEQLPERIRQFVRPFDLTQAPLFRVGVVTISSERHVLIFDIHHSISDGFSLGLLTEEVMALFRGESLPPLEFQYKDYAVWQQSFRQSDAWHKQERYWLDIMKGSLPVLHLPTDYPRPDEQNYEGALFRFQVSIEMTFQLKRLADDTHTTLYMLLLTVYFTLLQHYSGDEDIMVGTPVAGRNQVEFQQLLGMFVNTIVLRSQPSASKTVRELLKEVRTRTIEAFSNQDYPLELLIEKLDVRPLANRNPLFQTMFALQNMDIHPLQVDGLVITPYAYERKSSIADILLIAQEDGDALGFTFEYSTRLFRQDTVEQMAKYYVALLESLLSDGLDQTLASMNRYSDQCKNAENGDMHSLLTDTFSF</sequence>
<dbReference type="FunFam" id="3.40.50.980:FF:000001">
    <property type="entry name" value="Non-ribosomal peptide synthetase"/>
    <property type="match status" value="1"/>
</dbReference>
<dbReference type="Pfam" id="PF00668">
    <property type="entry name" value="Condensation"/>
    <property type="match status" value="2"/>
</dbReference>
<feature type="domain" description="Carrier" evidence="8">
    <location>
        <begin position="956"/>
        <end position="1031"/>
    </location>
</feature>
<dbReference type="GO" id="GO:0031177">
    <property type="term" value="F:phosphopantetheine binding"/>
    <property type="evidence" value="ECO:0007669"/>
    <property type="project" value="TreeGrafter"/>
</dbReference>
<dbReference type="InterPro" id="IPR006162">
    <property type="entry name" value="Ppantetheine_attach_site"/>
</dbReference>
<evidence type="ECO:0000259" key="8">
    <source>
        <dbReference type="PROSITE" id="PS50075"/>
    </source>
</evidence>
<gene>
    <name evidence="9" type="ORF">RQP50_09535</name>
</gene>
<keyword evidence="7" id="KW-0511">Multifunctional enzyme</keyword>
<comment type="cofactor">
    <cofactor evidence="1">
        <name>pantetheine 4'-phosphate</name>
        <dbReference type="ChEBI" id="CHEBI:47942"/>
    </cofactor>
</comment>
<dbReference type="GO" id="GO:0017000">
    <property type="term" value="P:antibiotic biosynthetic process"/>
    <property type="evidence" value="ECO:0007669"/>
    <property type="project" value="UniProtKB-KW"/>
</dbReference>
<keyword evidence="4" id="KW-0597">Phosphoprotein</keyword>
<dbReference type="PROSITE" id="PS50075">
    <property type="entry name" value="CARRIER"/>
    <property type="match status" value="1"/>
</dbReference>
<name>A0AAJ2JTL3_9BACL</name>
<dbReference type="Gene3D" id="2.30.38.10">
    <property type="entry name" value="Luciferase, Domain 3"/>
    <property type="match status" value="1"/>
</dbReference>
<evidence type="ECO:0000256" key="4">
    <source>
        <dbReference type="ARBA" id="ARBA00022553"/>
    </source>
</evidence>
<dbReference type="GO" id="GO:0043041">
    <property type="term" value="P:amino acid activation for nonribosomal peptide biosynthetic process"/>
    <property type="evidence" value="ECO:0007669"/>
    <property type="project" value="TreeGrafter"/>
</dbReference>
<dbReference type="GO" id="GO:0008610">
    <property type="term" value="P:lipid biosynthetic process"/>
    <property type="evidence" value="ECO:0007669"/>
    <property type="project" value="UniProtKB-ARBA"/>
</dbReference>
<protein>
    <submittedName>
        <fullName evidence="9">Amino acid adenylation domain-containing protein</fullName>
    </submittedName>
</protein>
<organism evidence="9 10">
    <name type="scientific">Paenibacillus suaedae</name>
    <dbReference type="NCBI Taxonomy" id="3077233"/>
    <lineage>
        <taxon>Bacteria</taxon>
        <taxon>Bacillati</taxon>
        <taxon>Bacillota</taxon>
        <taxon>Bacilli</taxon>
        <taxon>Bacillales</taxon>
        <taxon>Paenibacillaceae</taxon>
        <taxon>Paenibacillus</taxon>
    </lineage>
</organism>
<dbReference type="GO" id="GO:0005829">
    <property type="term" value="C:cytosol"/>
    <property type="evidence" value="ECO:0007669"/>
    <property type="project" value="TreeGrafter"/>
</dbReference>
<dbReference type="Pfam" id="PF00501">
    <property type="entry name" value="AMP-binding"/>
    <property type="match status" value="1"/>
</dbReference>
<dbReference type="Gene3D" id="1.10.1200.10">
    <property type="entry name" value="ACP-like"/>
    <property type="match status" value="1"/>
</dbReference>
<dbReference type="CDD" id="cd12117">
    <property type="entry name" value="A_NRPS_Srf_like"/>
    <property type="match status" value="1"/>
</dbReference>
<comment type="similarity">
    <text evidence="2">Belongs to the ATP-dependent AMP-binding enzyme family.</text>
</comment>
<dbReference type="InterPro" id="IPR009081">
    <property type="entry name" value="PP-bd_ACP"/>
</dbReference>
<accession>A0AAJ2JTL3</accession>
<reference evidence="10" key="1">
    <citation type="submission" date="2023-09" db="EMBL/GenBank/DDBJ databases">
        <title>Paenibacillus sp. chi10 Genome sequencing and assembly.</title>
        <authorList>
            <person name="Kim I."/>
        </authorList>
    </citation>
    <scope>NUCLEOTIDE SEQUENCE [LARGE SCALE GENOMIC DNA]</scope>
    <source>
        <strain evidence="10">chi10</strain>
    </source>
</reference>
<dbReference type="Gene3D" id="3.30.559.10">
    <property type="entry name" value="Chloramphenicol acetyltransferase-like domain"/>
    <property type="match status" value="2"/>
</dbReference>
<dbReference type="InterPro" id="IPR036736">
    <property type="entry name" value="ACP-like_sf"/>
</dbReference>
<dbReference type="InterPro" id="IPR001242">
    <property type="entry name" value="Condensation_dom"/>
</dbReference>
<keyword evidence="5" id="KW-0677">Repeat</keyword>
<dbReference type="SUPFAM" id="SSF52777">
    <property type="entry name" value="CoA-dependent acyltransferases"/>
    <property type="match status" value="4"/>
</dbReference>
<dbReference type="SUPFAM" id="SSF47336">
    <property type="entry name" value="ACP-like"/>
    <property type="match status" value="1"/>
</dbReference>
<dbReference type="EMBL" id="JAVYAA010000002">
    <property type="protein sequence ID" value="MDT8976481.1"/>
    <property type="molecule type" value="Genomic_DNA"/>
</dbReference>
<evidence type="ECO:0000256" key="3">
    <source>
        <dbReference type="ARBA" id="ARBA00022450"/>
    </source>
</evidence>
<dbReference type="Gene3D" id="3.40.50.980">
    <property type="match status" value="2"/>
</dbReference>
<dbReference type="PROSITE" id="PS00012">
    <property type="entry name" value="PHOSPHOPANTETHEINE"/>
    <property type="match status" value="1"/>
</dbReference>
<dbReference type="InterPro" id="IPR045851">
    <property type="entry name" value="AMP-bd_C_sf"/>
</dbReference>
<dbReference type="PROSITE" id="PS00455">
    <property type="entry name" value="AMP_BINDING"/>
    <property type="match status" value="1"/>
</dbReference>
<dbReference type="CDD" id="cd19531">
    <property type="entry name" value="LCL_NRPS-like"/>
    <property type="match status" value="2"/>
</dbReference>
<evidence type="ECO:0000256" key="2">
    <source>
        <dbReference type="ARBA" id="ARBA00006432"/>
    </source>
</evidence>
<evidence type="ECO:0000313" key="9">
    <source>
        <dbReference type="EMBL" id="MDT8976481.1"/>
    </source>
</evidence>
<dbReference type="FunFam" id="1.10.1200.10:FF:000016">
    <property type="entry name" value="Non-ribosomal peptide synthase"/>
    <property type="match status" value="1"/>
</dbReference>
<dbReference type="InterPro" id="IPR023213">
    <property type="entry name" value="CAT-like_dom_sf"/>
</dbReference>
<dbReference type="Pfam" id="PF00550">
    <property type="entry name" value="PP-binding"/>
    <property type="match status" value="1"/>
</dbReference>
<keyword evidence="6" id="KW-0045">Antibiotic biosynthesis</keyword>
<evidence type="ECO:0000256" key="1">
    <source>
        <dbReference type="ARBA" id="ARBA00001957"/>
    </source>
</evidence>
<comment type="caution">
    <text evidence="9">The sequence shown here is derived from an EMBL/GenBank/DDBJ whole genome shotgun (WGS) entry which is preliminary data.</text>
</comment>
<dbReference type="GO" id="GO:0044550">
    <property type="term" value="P:secondary metabolite biosynthetic process"/>
    <property type="evidence" value="ECO:0007669"/>
    <property type="project" value="TreeGrafter"/>
</dbReference>
<dbReference type="PANTHER" id="PTHR45527">
    <property type="entry name" value="NONRIBOSOMAL PEPTIDE SYNTHETASE"/>
    <property type="match status" value="1"/>
</dbReference>
<dbReference type="Proteomes" id="UP001250538">
    <property type="component" value="Unassembled WGS sequence"/>
</dbReference>
<keyword evidence="10" id="KW-1185">Reference proteome</keyword>
<dbReference type="PANTHER" id="PTHR45527:SF1">
    <property type="entry name" value="FATTY ACID SYNTHASE"/>
    <property type="match status" value="1"/>
</dbReference>
<dbReference type="InterPro" id="IPR010071">
    <property type="entry name" value="AA_adenyl_dom"/>
</dbReference>
<dbReference type="Gene3D" id="3.30.559.30">
    <property type="entry name" value="Nonribosomal peptide synthetase, condensation domain"/>
    <property type="match status" value="2"/>
</dbReference>
<proteinExistence type="inferred from homology"/>
<evidence type="ECO:0000256" key="7">
    <source>
        <dbReference type="ARBA" id="ARBA00023268"/>
    </source>
</evidence>
<dbReference type="GO" id="GO:0003824">
    <property type="term" value="F:catalytic activity"/>
    <property type="evidence" value="ECO:0007669"/>
    <property type="project" value="UniProtKB-KW"/>
</dbReference>
<keyword evidence="3" id="KW-0596">Phosphopantetheine</keyword>
<evidence type="ECO:0000256" key="5">
    <source>
        <dbReference type="ARBA" id="ARBA00022737"/>
    </source>
</evidence>
<dbReference type="InterPro" id="IPR000873">
    <property type="entry name" value="AMP-dep_synth/lig_dom"/>
</dbReference>
<dbReference type="NCBIfam" id="TIGR01733">
    <property type="entry name" value="AA-adenyl-dom"/>
    <property type="match status" value="1"/>
</dbReference>
<dbReference type="SUPFAM" id="SSF56801">
    <property type="entry name" value="Acetyl-CoA synthetase-like"/>
    <property type="match status" value="1"/>
</dbReference>
<dbReference type="RefSeq" id="WP_315745081.1">
    <property type="nucleotide sequence ID" value="NZ_JAVYAA010000002.1"/>
</dbReference>
<evidence type="ECO:0000256" key="6">
    <source>
        <dbReference type="ARBA" id="ARBA00023194"/>
    </source>
</evidence>